<dbReference type="AlphaFoldDB" id="A0A8J5IWN6"/>
<reference evidence="1" key="1">
    <citation type="submission" date="2021-01" db="EMBL/GenBank/DDBJ databases">
        <title>Phytophthora aleatoria, a newly-described species from Pinus radiata is distinct from Phytophthora cactorum isolates based on comparative genomics.</title>
        <authorList>
            <person name="Mcdougal R."/>
            <person name="Panda P."/>
            <person name="Williams N."/>
            <person name="Studholme D.J."/>
        </authorList>
    </citation>
    <scope>NUCLEOTIDE SEQUENCE</scope>
    <source>
        <strain evidence="1">NZFS 4037</strain>
    </source>
</reference>
<name>A0A8J5IWN6_9STRA</name>
<comment type="caution">
    <text evidence="1">The sequence shown here is derived from an EMBL/GenBank/DDBJ whole genome shotgun (WGS) entry which is preliminary data.</text>
</comment>
<evidence type="ECO:0000313" key="1">
    <source>
        <dbReference type="EMBL" id="KAG6942779.1"/>
    </source>
</evidence>
<accession>A0A8J5IWN6</accession>
<organism evidence="1 2">
    <name type="scientific">Phytophthora aleatoria</name>
    <dbReference type="NCBI Taxonomy" id="2496075"/>
    <lineage>
        <taxon>Eukaryota</taxon>
        <taxon>Sar</taxon>
        <taxon>Stramenopiles</taxon>
        <taxon>Oomycota</taxon>
        <taxon>Peronosporomycetes</taxon>
        <taxon>Peronosporales</taxon>
        <taxon>Peronosporaceae</taxon>
        <taxon>Phytophthora</taxon>
    </lineage>
</organism>
<dbReference type="Proteomes" id="UP000709295">
    <property type="component" value="Unassembled WGS sequence"/>
</dbReference>
<dbReference type="EMBL" id="JAENGY010002950">
    <property type="protein sequence ID" value="KAG6942779.1"/>
    <property type="molecule type" value="Genomic_DNA"/>
</dbReference>
<gene>
    <name evidence="1" type="ORF">JG688_00017933</name>
</gene>
<evidence type="ECO:0000313" key="2">
    <source>
        <dbReference type="Proteomes" id="UP000709295"/>
    </source>
</evidence>
<sequence>MKFPLITGACCESGGMLATVRRWQFAVSSRENQGCLCLLSLASMVSSTTTTRWEHLTGWNSLDAAKISLTQSDRVFVLTQGL</sequence>
<protein>
    <submittedName>
        <fullName evidence="1">Uncharacterized protein</fullName>
    </submittedName>
</protein>
<keyword evidence="2" id="KW-1185">Reference proteome</keyword>
<proteinExistence type="predicted"/>